<organism evidence="2 3">
    <name type="scientific">Saccharothrix variisporea</name>
    <dbReference type="NCBI Taxonomy" id="543527"/>
    <lineage>
        <taxon>Bacteria</taxon>
        <taxon>Bacillati</taxon>
        <taxon>Actinomycetota</taxon>
        <taxon>Actinomycetes</taxon>
        <taxon>Pseudonocardiales</taxon>
        <taxon>Pseudonocardiaceae</taxon>
        <taxon>Saccharothrix</taxon>
    </lineage>
</organism>
<feature type="transmembrane region" description="Helical" evidence="1">
    <location>
        <begin position="18"/>
        <end position="38"/>
    </location>
</feature>
<accession>A0A495X395</accession>
<dbReference type="EMBL" id="RBXR01000001">
    <property type="protein sequence ID" value="RKT68019.1"/>
    <property type="molecule type" value="Genomic_DNA"/>
</dbReference>
<reference evidence="2 3" key="1">
    <citation type="submission" date="2018-10" db="EMBL/GenBank/DDBJ databases">
        <title>Sequencing the genomes of 1000 actinobacteria strains.</title>
        <authorList>
            <person name="Klenk H.-P."/>
        </authorList>
    </citation>
    <scope>NUCLEOTIDE SEQUENCE [LARGE SCALE GENOMIC DNA]</scope>
    <source>
        <strain evidence="2 3">DSM 43911</strain>
    </source>
</reference>
<evidence type="ECO:0000256" key="1">
    <source>
        <dbReference type="SAM" id="Phobius"/>
    </source>
</evidence>
<proteinExistence type="predicted"/>
<name>A0A495X395_9PSEU</name>
<dbReference type="RefSeq" id="WP_121218715.1">
    <property type="nucleotide sequence ID" value="NZ_JBIUBA010000013.1"/>
</dbReference>
<evidence type="ECO:0000313" key="2">
    <source>
        <dbReference type="EMBL" id="RKT68019.1"/>
    </source>
</evidence>
<sequence length="144" mass="16151">MTAPEPARPFPRPRISKWAYVFCGVVVVGAVIAGIAFLTKALDSYPIDDFTGRWTHQDADSKVVLDIASDHTWKVVVARREGRTRCFGRADTQRKNVILYLHEDSKNDACGTAWKAKFTAVPSENLHTLDLSMVGGRYTLVRER</sequence>
<dbReference type="AlphaFoldDB" id="A0A495X395"/>
<keyword evidence="1" id="KW-0472">Membrane</keyword>
<keyword evidence="3" id="KW-1185">Reference proteome</keyword>
<keyword evidence="1" id="KW-0812">Transmembrane</keyword>
<gene>
    <name evidence="2" type="ORF">DFJ66_1200</name>
</gene>
<keyword evidence="1" id="KW-1133">Transmembrane helix</keyword>
<dbReference type="Proteomes" id="UP000272729">
    <property type="component" value="Unassembled WGS sequence"/>
</dbReference>
<protein>
    <submittedName>
        <fullName evidence="2">Uncharacterized protein</fullName>
    </submittedName>
</protein>
<comment type="caution">
    <text evidence="2">The sequence shown here is derived from an EMBL/GenBank/DDBJ whole genome shotgun (WGS) entry which is preliminary data.</text>
</comment>
<evidence type="ECO:0000313" key="3">
    <source>
        <dbReference type="Proteomes" id="UP000272729"/>
    </source>
</evidence>